<evidence type="ECO:0000256" key="2">
    <source>
        <dbReference type="ARBA" id="ARBA00022801"/>
    </source>
</evidence>
<dbReference type="Pfam" id="PF13205">
    <property type="entry name" value="Big_5"/>
    <property type="match status" value="1"/>
</dbReference>
<dbReference type="InterPro" id="IPR051056">
    <property type="entry name" value="Glycosyl_Hydrolase_73"/>
</dbReference>
<keyword evidence="4" id="KW-0326">Glycosidase</keyword>
<evidence type="ECO:0000256" key="1">
    <source>
        <dbReference type="ARBA" id="ARBA00022729"/>
    </source>
</evidence>
<keyword evidence="5" id="KW-1185">Reference proteome</keyword>
<dbReference type="EC" id="3.2.1.96" evidence="4"/>
<dbReference type="Pfam" id="PF01832">
    <property type="entry name" value="Glucosaminidase"/>
    <property type="match status" value="1"/>
</dbReference>
<dbReference type="PANTHER" id="PTHR33308">
    <property type="entry name" value="PEPTIDOGLYCAN HYDROLASE FLGJ"/>
    <property type="match status" value="1"/>
</dbReference>
<name>A0A2T0BE62_9CLOT</name>
<evidence type="ECO:0000259" key="3">
    <source>
        <dbReference type="SMART" id="SM00047"/>
    </source>
</evidence>
<reference evidence="4 5" key="1">
    <citation type="submission" date="2018-03" db="EMBL/GenBank/DDBJ databases">
        <title>Genome sequence of Clostridium luticellarii DSM 29923.</title>
        <authorList>
            <person name="Poehlein A."/>
            <person name="Daniel R."/>
        </authorList>
    </citation>
    <scope>NUCLEOTIDE SEQUENCE [LARGE SCALE GENOMIC DNA]</scope>
    <source>
        <strain evidence="4 5">DSM 29923</strain>
    </source>
</reference>
<dbReference type="Proteomes" id="UP000237798">
    <property type="component" value="Unassembled WGS sequence"/>
</dbReference>
<dbReference type="GO" id="GO:0004040">
    <property type="term" value="F:amidase activity"/>
    <property type="evidence" value="ECO:0007669"/>
    <property type="project" value="InterPro"/>
</dbReference>
<dbReference type="InterPro" id="IPR002901">
    <property type="entry name" value="MGlyc_endo_b_GlcNAc-like_dom"/>
</dbReference>
<dbReference type="Gene3D" id="1.10.530.10">
    <property type="match status" value="1"/>
</dbReference>
<accession>A0A2T0BE62</accession>
<protein>
    <submittedName>
        <fullName evidence="4">Beta-N-acetylglucosaminidase</fullName>
        <ecNumber evidence="4">3.2.1.96</ecNumber>
    </submittedName>
</protein>
<dbReference type="Gene3D" id="2.60.40.1220">
    <property type="match status" value="1"/>
</dbReference>
<keyword evidence="1" id="KW-0732">Signal</keyword>
<dbReference type="InterPro" id="IPR032812">
    <property type="entry name" value="SbsA_Ig"/>
</dbReference>
<feature type="domain" description="Mannosyl-glycoprotein endo-beta-N-acetylglucosamidase-like" evidence="3">
    <location>
        <begin position="329"/>
        <end position="487"/>
    </location>
</feature>
<gene>
    <name evidence="4" type="primary">lytD</name>
    <name evidence="4" type="ORF">CLLU_29470</name>
</gene>
<dbReference type="EMBL" id="PVXP01000059">
    <property type="protein sequence ID" value="PRR82133.1"/>
    <property type="molecule type" value="Genomic_DNA"/>
</dbReference>
<dbReference type="PANTHER" id="PTHR33308:SF9">
    <property type="entry name" value="PEPTIDOGLYCAN HYDROLASE FLGJ"/>
    <property type="match status" value="1"/>
</dbReference>
<dbReference type="GO" id="GO:0033925">
    <property type="term" value="F:mannosyl-glycoprotein endo-beta-N-acetylglucosaminidase activity"/>
    <property type="evidence" value="ECO:0007669"/>
    <property type="project" value="UniProtKB-EC"/>
</dbReference>
<keyword evidence="2 4" id="KW-0378">Hydrolase</keyword>
<dbReference type="SMART" id="SM00047">
    <property type="entry name" value="LYZ2"/>
    <property type="match status" value="1"/>
</dbReference>
<proteinExistence type="predicted"/>
<comment type="caution">
    <text evidence="4">The sequence shown here is derived from an EMBL/GenBank/DDBJ whole genome shotgun (WGS) entry which is preliminary data.</text>
</comment>
<dbReference type="InterPro" id="IPR014755">
    <property type="entry name" value="Cu-Rt/internalin_Ig-like"/>
</dbReference>
<evidence type="ECO:0000313" key="5">
    <source>
        <dbReference type="Proteomes" id="UP000237798"/>
    </source>
</evidence>
<dbReference type="RefSeq" id="WP_242977663.1">
    <property type="nucleotide sequence ID" value="NZ_JALCPJ010000012.1"/>
</dbReference>
<dbReference type="AlphaFoldDB" id="A0A2T0BE62"/>
<sequence>MISRKEVKSIILAAIFLMAFFQFKVLAQSSLDAPRVDIDVNKEWTVKFNSELKPSTVNNTNISITDENNIQVPVIVSLSSDSTTAIISPKTGGYDPGEKYNLFISDEVESALGEKLRSPVHMEFTTVNNYSDGTNYSDLPSISSNEFEYTPLLSSQKQGFFLNCNNWTNIQYRIFVKGEQQNDYTELTDGYTSAVDGKVTAVKTLSSGTNGQEYKAIIYVKRTGVSGAHKDENTEYDNYFIDYFRCVESLSSSGNTYTDYDTTLDQMVNTQLNSSSKPVFVENTIMNNAASKNQIKYYTNPDNFIDYYGRYQFLKLTYSEGLTEDSLNSFLEGKKIFEGKGQAFLDAAKKYNINVCYLVSHAMLETGYGTSQLANGGALDSDGNYLYGKPVYNFFGIGAVDEDPVVKGTEKAYENGWFTPEEAIDGGAKWISEQYINNPSGSQDTLYKMRWNPTNPAQHQYATDIAWAYKQISNIIKSIQEVSSGADTVLEFEIPRFKK</sequence>
<organism evidence="4 5">
    <name type="scientific">Clostridium luticellarii</name>
    <dbReference type="NCBI Taxonomy" id="1691940"/>
    <lineage>
        <taxon>Bacteria</taxon>
        <taxon>Bacillati</taxon>
        <taxon>Bacillota</taxon>
        <taxon>Clostridia</taxon>
        <taxon>Eubacteriales</taxon>
        <taxon>Clostridiaceae</taxon>
        <taxon>Clostridium</taxon>
    </lineage>
</organism>
<evidence type="ECO:0000313" key="4">
    <source>
        <dbReference type="EMBL" id="PRR82133.1"/>
    </source>
</evidence>